<feature type="domain" description="DUF3456" evidence="10">
    <location>
        <begin position="86"/>
        <end position="208"/>
    </location>
</feature>
<dbReference type="Pfam" id="PF05805">
    <property type="entry name" value="L6_membrane"/>
    <property type="match status" value="1"/>
</dbReference>
<dbReference type="Pfam" id="PF11938">
    <property type="entry name" value="DUF3456"/>
    <property type="match status" value="1"/>
</dbReference>
<keyword evidence="7 9" id="KW-0472">Membrane</keyword>
<evidence type="ECO:0000256" key="8">
    <source>
        <dbReference type="SAM" id="MobiDB-lite"/>
    </source>
</evidence>
<comment type="caution">
    <text evidence="11">The sequence shown here is derived from an EMBL/GenBank/DDBJ whole genome shotgun (WGS) entry which is preliminary data.</text>
</comment>
<evidence type="ECO:0000256" key="4">
    <source>
        <dbReference type="ARBA" id="ARBA00022692"/>
    </source>
</evidence>
<sequence>MCTGKCAKCIGVTLYPLAAISILCNILLFFPDWSTRYMKEERVTAEVQYMGGLIGGGVMVSAEIRAAHGGWLGVDGGSMCNGWAGKKSSQSKEVLELGQVLDSGVRKRKIKYSTSETRLAEALDNICEGILEYSVHAERPGSLRYAKNLVHKGVKVELGIPYELWDEPSVEVSDMKKQTMLEQYEEVVEGWYLHHQDQRLESFLCEKHVLQGTELECLREEWKGDTGKKRASEGRSEKKRRKETEEEEEERREEQSGGGAAGHDAGEL</sequence>
<evidence type="ECO:0000256" key="7">
    <source>
        <dbReference type="ARBA" id="ARBA00023136"/>
    </source>
</evidence>
<keyword evidence="4 9" id="KW-0812">Transmembrane</keyword>
<dbReference type="AlphaFoldDB" id="A0A444UY55"/>
<organism evidence="11 12">
    <name type="scientific">Acipenser ruthenus</name>
    <name type="common">Sterlet sturgeon</name>
    <dbReference type="NCBI Taxonomy" id="7906"/>
    <lineage>
        <taxon>Eukaryota</taxon>
        <taxon>Metazoa</taxon>
        <taxon>Chordata</taxon>
        <taxon>Craniata</taxon>
        <taxon>Vertebrata</taxon>
        <taxon>Euteleostomi</taxon>
        <taxon>Actinopterygii</taxon>
        <taxon>Chondrostei</taxon>
        <taxon>Acipenseriformes</taxon>
        <taxon>Acipenseridae</taxon>
        <taxon>Acipenser</taxon>
    </lineage>
</organism>
<evidence type="ECO:0000256" key="2">
    <source>
        <dbReference type="ARBA" id="ARBA00006193"/>
    </source>
</evidence>
<evidence type="ECO:0000256" key="6">
    <source>
        <dbReference type="ARBA" id="ARBA00022989"/>
    </source>
</evidence>
<evidence type="ECO:0000313" key="12">
    <source>
        <dbReference type="Proteomes" id="UP000289886"/>
    </source>
</evidence>
<dbReference type="EMBL" id="SCEB01005187">
    <property type="protein sequence ID" value="RXM93084.1"/>
    <property type="molecule type" value="Genomic_DNA"/>
</dbReference>
<evidence type="ECO:0000256" key="5">
    <source>
        <dbReference type="ARBA" id="ARBA00022729"/>
    </source>
</evidence>
<comment type="similarity">
    <text evidence="2">Belongs to the L6 tetraspanin family.</text>
</comment>
<keyword evidence="6 9" id="KW-1133">Transmembrane helix</keyword>
<accession>A0A444UY55</accession>
<evidence type="ECO:0000256" key="3">
    <source>
        <dbReference type="ARBA" id="ARBA00007285"/>
    </source>
</evidence>
<name>A0A444UY55_ACIRT</name>
<proteinExistence type="inferred from homology"/>
<gene>
    <name evidence="11" type="ORF">EOD39_19451</name>
</gene>
<keyword evidence="12" id="KW-1185">Reference proteome</keyword>
<feature type="transmembrane region" description="Helical" evidence="9">
    <location>
        <begin position="12"/>
        <end position="30"/>
    </location>
</feature>
<dbReference type="InterPro" id="IPR021852">
    <property type="entry name" value="DUF3456"/>
</dbReference>
<feature type="compositionally biased region" description="Basic and acidic residues" evidence="8">
    <location>
        <begin position="222"/>
        <end position="236"/>
    </location>
</feature>
<feature type="region of interest" description="Disordered" evidence="8">
    <location>
        <begin position="222"/>
        <end position="268"/>
    </location>
</feature>
<evidence type="ECO:0000259" key="10">
    <source>
        <dbReference type="Pfam" id="PF11938"/>
    </source>
</evidence>
<dbReference type="GO" id="GO:0016020">
    <property type="term" value="C:membrane"/>
    <property type="evidence" value="ECO:0007669"/>
    <property type="project" value="UniProtKB-SubCell"/>
</dbReference>
<evidence type="ECO:0000313" key="11">
    <source>
        <dbReference type="EMBL" id="RXM93084.1"/>
    </source>
</evidence>
<dbReference type="Proteomes" id="UP000289886">
    <property type="component" value="Unassembled WGS sequence"/>
</dbReference>
<keyword evidence="5" id="KW-0732">Signal</keyword>
<dbReference type="PANTHER" id="PTHR15382:SF3">
    <property type="entry name" value="PROTEIN CANOPY HOMOLOG 4"/>
    <property type="match status" value="1"/>
</dbReference>
<dbReference type="InterPro" id="IPR008661">
    <property type="entry name" value="L6_membrane"/>
</dbReference>
<evidence type="ECO:0000256" key="1">
    <source>
        <dbReference type="ARBA" id="ARBA00004141"/>
    </source>
</evidence>
<protein>
    <submittedName>
        <fullName evidence="11">Protein canopy 4</fullName>
    </submittedName>
</protein>
<comment type="similarity">
    <text evidence="3">Belongs to the canopy family.</text>
</comment>
<dbReference type="PANTHER" id="PTHR15382">
    <property type="entry name" value="CTG4A-RELATED"/>
    <property type="match status" value="1"/>
</dbReference>
<reference evidence="11 12" key="1">
    <citation type="submission" date="2019-01" db="EMBL/GenBank/DDBJ databases">
        <title>Draft Genome and Complete Hox-Cluster Characterization of the Sterlet Sturgeon (Acipenser ruthenus).</title>
        <authorList>
            <person name="Wei Q."/>
        </authorList>
    </citation>
    <scope>NUCLEOTIDE SEQUENCE [LARGE SCALE GENOMIC DNA]</scope>
    <source>
        <strain evidence="11">WHYD16114868_AA</strain>
        <tissue evidence="11">Blood</tissue>
    </source>
</reference>
<comment type="subcellular location">
    <subcellularLocation>
        <location evidence="1">Membrane</location>
        <topology evidence="1">Multi-pass membrane protein</topology>
    </subcellularLocation>
</comment>
<evidence type="ECO:0000256" key="9">
    <source>
        <dbReference type="SAM" id="Phobius"/>
    </source>
</evidence>